<keyword evidence="1" id="KW-0479">Metal-binding</keyword>
<dbReference type="InterPro" id="IPR002048">
    <property type="entry name" value="EF_hand_dom"/>
</dbReference>
<dbReference type="EMBL" id="JAAAJB010000019">
    <property type="protein sequence ID" value="KAG0269723.1"/>
    <property type="molecule type" value="Genomic_DNA"/>
</dbReference>
<dbReference type="Proteomes" id="UP000807716">
    <property type="component" value="Unassembled WGS sequence"/>
</dbReference>
<dbReference type="InterPro" id="IPR011992">
    <property type="entry name" value="EF-hand-dom_pair"/>
</dbReference>
<gene>
    <name evidence="5" type="ORF">DFQ27_002392</name>
</gene>
<feature type="compositionally biased region" description="Polar residues" evidence="3">
    <location>
        <begin position="125"/>
        <end position="135"/>
    </location>
</feature>
<accession>A0A9P6UCR9</accession>
<dbReference type="PANTHER" id="PTHR46819:SF1">
    <property type="entry name" value="EF-HAND CALCIUM-BINDING DOMAIN-CONTAINING PROTEIN 7"/>
    <property type="match status" value="1"/>
</dbReference>
<evidence type="ECO:0000256" key="2">
    <source>
        <dbReference type="ARBA" id="ARBA00022737"/>
    </source>
</evidence>
<reference evidence="5" key="1">
    <citation type="journal article" date="2020" name="Fungal Divers.">
        <title>Resolving the Mortierellaceae phylogeny through synthesis of multi-gene phylogenetics and phylogenomics.</title>
        <authorList>
            <person name="Vandepol N."/>
            <person name="Liber J."/>
            <person name="Desiro A."/>
            <person name="Na H."/>
            <person name="Kennedy M."/>
            <person name="Barry K."/>
            <person name="Grigoriev I.V."/>
            <person name="Miller A.N."/>
            <person name="O'Donnell K."/>
            <person name="Stajich J.E."/>
            <person name="Bonito G."/>
        </authorList>
    </citation>
    <scope>NUCLEOTIDE SEQUENCE</scope>
    <source>
        <strain evidence="5">BC1065</strain>
    </source>
</reference>
<dbReference type="PANTHER" id="PTHR46819">
    <property type="entry name" value="EF-HAND CALCIUM-BINDING DOMAIN-CONTAINING PROTEIN 7"/>
    <property type="match status" value="1"/>
</dbReference>
<feature type="compositionally biased region" description="Basic and acidic residues" evidence="3">
    <location>
        <begin position="114"/>
        <end position="124"/>
    </location>
</feature>
<dbReference type="GO" id="GO:0060170">
    <property type="term" value="C:ciliary membrane"/>
    <property type="evidence" value="ECO:0007669"/>
    <property type="project" value="TreeGrafter"/>
</dbReference>
<feature type="region of interest" description="Disordered" evidence="3">
    <location>
        <begin position="113"/>
        <end position="146"/>
    </location>
</feature>
<feature type="domain" description="EF-hand" evidence="4">
    <location>
        <begin position="19"/>
        <end position="54"/>
    </location>
</feature>
<dbReference type="OrthoDB" id="26525at2759"/>
<dbReference type="Gene3D" id="1.10.238.10">
    <property type="entry name" value="EF-hand"/>
    <property type="match status" value="1"/>
</dbReference>
<evidence type="ECO:0000313" key="5">
    <source>
        <dbReference type="EMBL" id="KAG0269723.1"/>
    </source>
</evidence>
<dbReference type="GO" id="GO:0098797">
    <property type="term" value="C:plasma membrane protein complex"/>
    <property type="evidence" value="ECO:0007669"/>
    <property type="project" value="TreeGrafter"/>
</dbReference>
<dbReference type="PROSITE" id="PS50222">
    <property type="entry name" value="EF_HAND_2"/>
    <property type="match status" value="1"/>
</dbReference>
<dbReference type="GO" id="GO:0005509">
    <property type="term" value="F:calcium ion binding"/>
    <property type="evidence" value="ECO:0007669"/>
    <property type="project" value="InterPro"/>
</dbReference>
<dbReference type="GO" id="GO:1903569">
    <property type="term" value="P:positive regulation of protein localization to ciliary membrane"/>
    <property type="evidence" value="ECO:0007669"/>
    <property type="project" value="TreeGrafter"/>
</dbReference>
<evidence type="ECO:0000256" key="1">
    <source>
        <dbReference type="ARBA" id="ARBA00022723"/>
    </source>
</evidence>
<dbReference type="SUPFAM" id="SSF47473">
    <property type="entry name" value="EF-hand"/>
    <property type="match status" value="1"/>
</dbReference>
<keyword evidence="6" id="KW-1185">Reference proteome</keyword>
<comment type="caution">
    <text evidence="5">The sequence shown here is derived from an EMBL/GenBank/DDBJ whole genome shotgun (WGS) entry which is preliminary data.</text>
</comment>
<evidence type="ECO:0000256" key="3">
    <source>
        <dbReference type="SAM" id="MobiDB-lite"/>
    </source>
</evidence>
<name>A0A9P6UCR9_9FUNG</name>
<keyword evidence="2" id="KW-0677">Repeat</keyword>
<proteinExistence type="predicted"/>
<sequence>MPLVVPPNLLDEDDGLTIEAEDALLEIFDRYDLDKDGALKDEELDAFAMDTNGDVFDEDTRTEITGFLDVNEKGHLTRKGFLQMYNLQTPNDPEETWKDLQKHGYDANLKLVASRREDTVEKDSNASTNNASKEPQATKKDDANSA</sequence>
<feature type="compositionally biased region" description="Basic and acidic residues" evidence="3">
    <location>
        <begin position="136"/>
        <end position="146"/>
    </location>
</feature>
<dbReference type="AlphaFoldDB" id="A0A9P6UCR9"/>
<evidence type="ECO:0000259" key="4">
    <source>
        <dbReference type="PROSITE" id="PS50222"/>
    </source>
</evidence>
<protein>
    <recommendedName>
        <fullName evidence="4">EF-hand domain-containing protein</fullName>
    </recommendedName>
</protein>
<dbReference type="InterPro" id="IPR052266">
    <property type="entry name" value="Miro-EF-hand_domain"/>
</dbReference>
<evidence type="ECO:0000313" key="6">
    <source>
        <dbReference type="Proteomes" id="UP000807716"/>
    </source>
</evidence>
<organism evidence="5 6">
    <name type="scientific">Actinomortierella ambigua</name>
    <dbReference type="NCBI Taxonomy" id="1343610"/>
    <lineage>
        <taxon>Eukaryota</taxon>
        <taxon>Fungi</taxon>
        <taxon>Fungi incertae sedis</taxon>
        <taxon>Mucoromycota</taxon>
        <taxon>Mortierellomycotina</taxon>
        <taxon>Mortierellomycetes</taxon>
        <taxon>Mortierellales</taxon>
        <taxon>Mortierellaceae</taxon>
        <taxon>Actinomortierella</taxon>
    </lineage>
</organism>